<dbReference type="SUPFAM" id="SSF54637">
    <property type="entry name" value="Thioesterase/thiol ester dehydrase-isomerase"/>
    <property type="match status" value="2"/>
</dbReference>
<dbReference type="InterPro" id="IPR049427">
    <property type="entry name" value="Acyl-ACP_TE_C"/>
</dbReference>
<evidence type="ECO:0000259" key="9">
    <source>
        <dbReference type="Pfam" id="PF20791"/>
    </source>
</evidence>
<sequence length="254" mass="28717">MDIVNSYQEDYRIRLNEAGPGGRLRLHALFDYLQDIASQHATALGIGLPVLMERQLTWVLSRVAFRMDEYPLYGDTVRVSTYTRGFERLFALRQFELHSLQTGRRLGVASSNWLLLRSDKLRPVAPATAFPALADIDEQRPVFFPKLDKLPDCATAGHEQEHRIGQFQIDWNMHVNNSYYAVYARDWLAARLGRPVRLVDMQINFNAALVFGDTMRCLGEADEQQFRVDGVAADGRNVFQAAGHFVVAEDAAAG</sequence>
<organism evidence="10 11">
    <name type="scientific">Oligosphaera ethanolica</name>
    <dbReference type="NCBI Taxonomy" id="760260"/>
    <lineage>
        <taxon>Bacteria</taxon>
        <taxon>Pseudomonadati</taxon>
        <taxon>Lentisphaerota</taxon>
        <taxon>Oligosphaeria</taxon>
        <taxon>Oligosphaerales</taxon>
        <taxon>Oligosphaeraceae</taxon>
        <taxon>Oligosphaera</taxon>
    </lineage>
</organism>
<dbReference type="GO" id="GO:0000036">
    <property type="term" value="F:acyl carrier activity"/>
    <property type="evidence" value="ECO:0007669"/>
    <property type="project" value="TreeGrafter"/>
</dbReference>
<gene>
    <name evidence="10" type="ORF">J3R75_002298</name>
</gene>
<keyword evidence="11" id="KW-1185">Reference proteome</keyword>
<name>A0AAE3VGX2_9BACT</name>
<evidence type="ECO:0000256" key="1">
    <source>
        <dbReference type="ARBA" id="ARBA00006500"/>
    </source>
</evidence>
<feature type="domain" description="Acyl-ACP thioesterase N-terminal hotdog" evidence="8">
    <location>
        <begin position="5"/>
        <end position="124"/>
    </location>
</feature>
<dbReference type="InterPro" id="IPR045023">
    <property type="entry name" value="FATA/B"/>
</dbReference>
<evidence type="ECO:0000313" key="11">
    <source>
        <dbReference type="Proteomes" id="UP001238163"/>
    </source>
</evidence>
<dbReference type="CDD" id="cd00586">
    <property type="entry name" value="4HBT"/>
    <property type="match status" value="1"/>
</dbReference>
<feature type="domain" description="Acyl-ACP thioesterase-like C-terminal" evidence="9">
    <location>
        <begin position="159"/>
        <end position="225"/>
    </location>
</feature>
<keyword evidence="3 10" id="KW-0378">Hydrolase</keyword>
<keyword evidence="7" id="KW-0275">Fatty acid biosynthesis</keyword>
<dbReference type="InterPro" id="IPR002864">
    <property type="entry name" value="Acyl-ACP_thioesterase_NHD"/>
</dbReference>
<dbReference type="InterPro" id="IPR029069">
    <property type="entry name" value="HotDog_dom_sf"/>
</dbReference>
<keyword evidence="4" id="KW-0276">Fatty acid metabolism</keyword>
<dbReference type="EMBL" id="JAUSVL010000001">
    <property type="protein sequence ID" value="MDQ0290191.1"/>
    <property type="molecule type" value="Genomic_DNA"/>
</dbReference>
<dbReference type="Pfam" id="PF01643">
    <property type="entry name" value="Acyl-ACP_TE"/>
    <property type="match status" value="1"/>
</dbReference>
<accession>A0AAE3VGX2</accession>
<keyword evidence="6" id="KW-0443">Lipid metabolism</keyword>
<dbReference type="EC" id="3.1.2.21" evidence="10"/>
<dbReference type="RefSeq" id="WP_307261605.1">
    <property type="nucleotide sequence ID" value="NZ_JAUSVL010000001.1"/>
</dbReference>
<evidence type="ECO:0000256" key="2">
    <source>
        <dbReference type="ARBA" id="ARBA00022516"/>
    </source>
</evidence>
<dbReference type="PANTHER" id="PTHR31727:SF6">
    <property type="entry name" value="OLEOYL-ACYL CARRIER PROTEIN THIOESTERASE 1, CHLOROPLASTIC"/>
    <property type="match status" value="1"/>
</dbReference>
<dbReference type="AlphaFoldDB" id="A0AAE3VGX2"/>
<dbReference type="GO" id="GO:0016297">
    <property type="term" value="F:fatty acyl-[ACP] hydrolase activity"/>
    <property type="evidence" value="ECO:0007669"/>
    <property type="project" value="UniProtKB-EC"/>
</dbReference>
<evidence type="ECO:0000256" key="4">
    <source>
        <dbReference type="ARBA" id="ARBA00022832"/>
    </source>
</evidence>
<evidence type="ECO:0000256" key="6">
    <source>
        <dbReference type="ARBA" id="ARBA00023098"/>
    </source>
</evidence>
<evidence type="ECO:0000256" key="7">
    <source>
        <dbReference type="ARBA" id="ARBA00023160"/>
    </source>
</evidence>
<keyword evidence="5" id="KW-0809">Transit peptide</keyword>
<dbReference type="Proteomes" id="UP001238163">
    <property type="component" value="Unassembled WGS sequence"/>
</dbReference>
<evidence type="ECO:0000256" key="5">
    <source>
        <dbReference type="ARBA" id="ARBA00022946"/>
    </source>
</evidence>
<protein>
    <submittedName>
        <fullName evidence="10">Medium-chain acyl-[acyl-carrier-protein] hydrolase</fullName>
        <ecNumber evidence="10">3.1.2.21</ecNumber>
    </submittedName>
</protein>
<dbReference type="Gene3D" id="3.10.129.10">
    <property type="entry name" value="Hotdog Thioesterase"/>
    <property type="match status" value="2"/>
</dbReference>
<evidence type="ECO:0000256" key="3">
    <source>
        <dbReference type="ARBA" id="ARBA00022801"/>
    </source>
</evidence>
<comment type="caution">
    <text evidence="10">The sequence shown here is derived from an EMBL/GenBank/DDBJ whole genome shotgun (WGS) entry which is preliminary data.</text>
</comment>
<dbReference type="Pfam" id="PF20791">
    <property type="entry name" value="Acyl-ACP_TE_C"/>
    <property type="match status" value="1"/>
</dbReference>
<reference evidence="10" key="1">
    <citation type="submission" date="2023-07" db="EMBL/GenBank/DDBJ databases">
        <title>Genomic Encyclopedia of Type Strains, Phase IV (KMG-IV): sequencing the most valuable type-strain genomes for metagenomic binning, comparative biology and taxonomic classification.</title>
        <authorList>
            <person name="Goeker M."/>
        </authorList>
    </citation>
    <scope>NUCLEOTIDE SEQUENCE</scope>
    <source>
        <strain evidence="10">DSM 24202</strain>
    </source>
</reference>
<keyword evidence="2" id="KW-0444">Lipid biosynthesis</keyword>
<evidence type="ECO:0000313" key="10">
    <source>
        <dbReference type="EMBL" id="MDQ0290191.1"/>
    </source>
</evidence>
<evidence type="ECO:0000259" key="8">
    <source>
        <dbReference type="Pfam" id="PF01643"/>
    </source>
</evidence>
<dbReference type="PANTHER" id="PTHR31727">
    <property type="entry name" value="OLEOYL-ACYL CARRIER PROTEIN THIOESTERASE 1, CHLOROPLASTIC"/>
    <property type="match status" value="1"/>
</dbReference>
<proteinExistence type="inferred from homology"/>
<comment type="similarity">
    <text evidence="1">Belongs to the acyl-ACP thioesterase family.</text>
</comment>